<organism evidence="3">
    <name type="scientific">Laccaria bicolor (strain S238N-H82 / ATCC MYA-4686)</name>
    <name type="common">Bicoloured deceiver</name>
    <name type="synonym">Laccaria laccata var. bicolor</name>
    <dbReference type="NCBI Taxonomy" id="486041"/>
    <lineage>
        <taxon>Eukaryota</taxon>
        <taxon>Fungi</taxon>
        <taxon>Dikarya</taxon>
        <taxon>Basidiomycota</taxon>
        <taxon>Agaricomycotina</taxon>
        <taxon>Agaricomycetes</taxon>
        <taxon>Agaricomycetidae</taxon>
        <taxon>Agaricales</taxon>
        <taxon>Agaricineae</taxon>
        <taxon>Hydnangiaceae</taxon>
        <taxon>Laccaria</taxon>
    </lineage>
</organism>
<dbReference type="InParanoid" id="B0D8U1"/>
<sequence length="118" mass="12899">MSTLAEGSPNRQRFFVYAPDKTEEGTFERRLSVRPTHLETAKERTLKGIIRIGGALLTPESIATPTADKKMIGSTFICEAGTIDEVKALIQSDIYYTAGVWDADKIVILPFAAATPIP</sequence>
<dbReference type="KEGG" id="lbc:LACBIDRAFT_296444"/>
<evidence type="ECO:0000313" key="3">
    <source>
        <dbReference type="Proteomes" id="UP000001194"/>
    </source>
</evidence>
<dbReference type="HOGENOM" id="CLU_110355_2_1_1"/>
<accession>B0D8U1</accession>
<dbReference type="PANTHER" id="PTHR33606:SF3">
    <property type="entry name" value="PROTEIN YCII"/>
    <property type="match status" value="1"/>
</dbReference>
<dbReference type="InterPro" id="IPR051807">
    <property type="entry name" value="Sec-metab_biosynth-assoc"/>
</dbReference>
<evidence type="ECO:0000259" key="1">
    <source>
        <dbReference type="Pfam" id="PF03795"/>
    </source>
</evidence>
<dbReference type="InterPro" id="IPR011008">
    <property type="entry name" value="Dimeric_a/b-barrel"/>
</dbReference>
<dbReference type="InterPro" id="IPR005545">
    <property type="entry name" value="YCII"/>
</dbReference>
<dbReference type="Proteomes" id="UP000001194">
    <property type="component" value="Unassembled WGS sequence"/>
</dbReference>
<name>B0D8U1_LACBS</name>
<feature type="domain" description="YCII-related" evidence="1">
    <location>
        <begin position="21"/>
        <end position="105"/>
    </location>
</feature>
<dbReference type="PANTHER" id="PTHR33606">
    <property type="entry name" value="PROTEIN YCII"/>
    <property type="match status" value="1"/>
</dbReference>
<protein>
    <submittedName>
        <fullName evidence="2">Predicted protein</fullName>
    </submittedName>
</protein>
<dbReference type="RefSeq" id="XP_001880445.1">
    <property type="nucleotide sequence ID" value="XM_001880410.1"/>
</dbReference>
<proteinExistence type="predicted"/>
<dbReference type="Gene3D" id="3.30.70.1060">
    <property type="entry name" value="Dimeric alpha+beta barrel"/>
    <property type="match status" value="1"/>
</dbReference>
<dbReference type="OrthoDB" id="5519740at2759"/>
<keyword evidence="3" id="KW-1185">Reference proteome</keyword>
<reference evidence="2 3" key="1">
    <citation type="journal article" date="2008" name="Nature">
        <title>The genome of Laccaria bicolor provides insights into mycorrhizal symbiosis.</title>
        <authorList>
            <person name="Martin F."/>
            <person name="Aerts A."/>
            <person name="Ahren D."/>
            <person name="Brun A."/>
            <person name="Danchin E.G.J."/>
            <person name="Duchaussoy F."/>
            <person name="Gibon J."/>
            <person name="Kohler A."/>
            <person name="Lindquist E."/>
            <person name="Pereda V."/>
            <person name="Salamov A."/>
            <person name="Shapiro H.J."/>
            <person name="Wuyts J."/>
            <person name="Blaudez D."/>
            <person name="Buee M."/>
            <person name="Brokstein P."/>
            <person name="Canbaeck B."/>
            <person name="Cohen D."/>
            <person name="Courty P.E."/>
            <person name="Coutinho P.M."/>
            <person name="Delaruelle C."/>
            <person name="Detter J.C."/>
            <person name="Deveau A."/>
            <person name="DiFazio S."/>
            <person name="Duplessis S."/>
            <person name="Fraissinet-Tachet L."/>
            <person name="Lucic E."/>
            <person name="Frey-Klett P."/>
            <person name="Fourrey C."/>
            <person name="Feussner I."/>
            <person name="Gay G."/>
            <person name="Grimwood J."/>
            <person name="Hoegger P.J."/>
            <person name="Jain P."/>
            <person name="Kilaru S."/>
            <person name="Labbe J."/>
            <person name="Lin Y.C."/>
            <person name="Legue V."/>
            <person name="Le Tacon F."/>
            <person name="Marmeisse R."/>
            <person name="Melayah D."/>
            <person name="Montanini B."/>
            <person name="Muratet M."/>
            <person name="Nehls U."/>
            <person name="Niculita-Hirzel H."/>
            <person name="Oudot-Le Secq M.P."/>
            <person name="Peter M."/>
            <person name="Quesneville H."/>
            <person name="Rajashekar B."/>
            <person name="Reich M."/>
            <person name="Rouhier N."/>
            <person name="Schmutz J."/>
            <person name="Yin T."/>
            <person name="Chalot M."/>
            <person name="Henrissat B."/>
            <person name="Kuees U."/>
            <person name="Lucas S."/>
            <person name="Van de Peer Y."/>
            <person name="Podila G.K."/>
            <person name="Polle A."/>
            <person name="Pukkila P.J."/>
            <person name="Richardson P.M."/>
            <person name="Rouze P."/>
            <person name="Sanders I.R."/>
            <person name="Stajich J.E."/>
            <person name="Tunlid A."/>
            <person name="Tuskan G."/>
            <person name="Grigoriev I.V."/>
        </authorList>
    </citation>
    <scope>NUCLEOTIDE SEQUENCE [LARGE SCALE GENOMIC DNA]</scope>
    <source>
        <strain evidence="3">S238N-H82 / ATCC MYA-4686</strain>
    </source>
</reference>
<dbReference type="GeneID" id="6075769"/>
<dbReference type="Pfam" id="PF03795">
    <property type="entry name" value="YCII"/>
    <property type="match status" value="1"/>
</dbReference>
<dbReference type="EMBL" id="DS547100">
    <property type="protein sequence ID" value="EDR09132.1"/>
    <property type="molecule type" value="Genomic_DNA"/>
</dbReference>
<dbReference type="AlphaFoldDB" id="B0D8U1"/>
<gene>
    <name evidence="2" type="ORF">LACBIDRAFT_296444</name>
</gene>
<evidence type="ECO:0000313" key="2">
    <source>
        <dbReference type="EMBL" id="EDR09132.1"/>
    </source>
</evidence>
<dbReference type="SUPFAM" id="SSF54909">
    <property type="entry name" value="Dimeric alpha+beta barrel"/>
    <property type="match status" value="1"/>
</dbReference>